<accession>A0A0M5J861</accession>
<name>A0A0M5J861_DROBS</name>
<dbReference type="OMA" id="ITATQNH"/>
<gene>
    <name evidence="3" type="ORF">Dbus_chrXg924</name>
</gene>
<dbReference type="Pfam" id="PF16072">
    <property type="entry name" value="DUF4813"/>
    <property type="match status" value="1"/>
</dbReference>
<dbReference type="EMBL" id="CP012528">
    <property type="protein sequence ID" value="ALC49068.1"/>
    <property type="molecule type" value="Genomic_DNA"/>
</dbReference>
<evidence type="ECO:0000313" key="4">
    <source>
        <dbReference type="Proteomes" id="UP000494163"/>
    </source>
</evidence>
<keyword evidence="2" id="KW-0732">Signal</keyword>
<protein>
    <submittedName>
        <fullName evidence="3">CG5273</fullName>
    </submittedName>
</protein>
<reference evidence="3 4" key="1">
    <citation type="submission" date="2015-08" db="EMBL/GenBank/DDBJ databases">
        <title>Ancestral chromatin configuration constrains chromatin evolution on differentiating sex chromosomes in Drosophila.</title>
        <authorList>
            <person name="Zhou Q."/>
            <person name="Bachtrog D."/>
        </authorList>
    </citation>
    <scope>NUCLEOTIDE SEQUENCE [LARGE SCALE GENOMIC DNA]</scope>
    <source>
        <tissue evidence="3">Whole larvae</tissue>
    </source>
</reference>
<evidence type="ECO:0000313" key="3">
    <source>
        <dbReference type="EMBL" id="ALC49068.1"/>
    </source>
</evidence>
<feature type="region of interest" description="Disordered" evidence="1">
    <location>
        <begin position="30"/>
        <end position="94"/>
    </location>
</feature>
<sequence length="460" mass="45720">MRRMAFATKSAIVVVTIFALVMTHGSRSFVDAGRSRTSTQRKTSSNSNQGHVTQPSYSTNNNNNGGGNSHADVAKLSYPNYNSQPNRPANPPVGWNVPQGPPPAYSAHNPAGGARTNVHEPPPSYHAPNYGAAPGSNVHQPITATQNHGQQYSGVPAGATYYPAGPGGHMQGGGYQPHNLPAGATYYPSAGHMPAGGYNPAGGYHPAAAPPPGATYYQAGSALPPGATYYAQPPQQSSSGLGFGTGLIAGGLGGALLGHALTPSGGSSSQMAPAPAAAAGQDRIIIINNGVPVNASDGTTVINAGAGAAAPAAAAAAPVAGMAAAPPAQLAPFSPENTPMPAVNGTDGAAQPPPPPGGIICVPTKVNETDPADSSKMIEVEKIACYPAPPAPVAAPGEGPAPLAPMANNPPPPAMLPPDQAAVRSNMVTSAGSNTHSNLSLSLITALLGALLLRITTAGN</sequence>
<evidence type="ECO:0000256" key="2">
    <source>
        <dbReference type="SAM" id="SignalP"/>
    </source>
</evidence>
<feature type="signal peptide" evidence="2">
    <location>
        <begin position="1"/>
        <end position="25"/>
    </location>
</feature>
<dbReference type="InterPro" id="IPR032086">
    <property type="entry name" value="DUF4813"/>
</dbReference>
<feature type="compositionally biased region" description="Low complexity" evidence="1">
    <location>
        <begin position="35"/>
        <end position="49"/>
    </location>
</feature>
<evidence type="ECO:0000256" key="1">
    <source>
        <dbReference type="SAM" id="MobiDB-lite"/>
    </source>
</evidence>
<keyword evidence="4" id="KW-1185">Reference proteome</keyword>
<dbReference type="PANTHER" id="PTHR38572:SF1">
    <property type="entry name" value="BCDNA.GH07269-RELATED"/>
    <property type="match status" value="1"/>
</dbReference>
<dbReference type="OrthoDB" id="8058339at2759"/>
<organism evidence="3 4">
    <name type="scientific">Drosophila busckii</name>
    <name type="common">Fruit fly</name>
    <dbReference type="NCBI Taxonomy" id="30019"/>
    <lineage>
        <taxon>Eukaryota</taxon>
        <taxon>Metazoa</taxon>
        <taxon>Ecdysozoa</taxon>
        <taxon>Arthropoda</taxon>
        <taxon>Hexapoda</taxon>
        <taxon>Insecta</taxon>
        <taxon>Pterygota</taxon>
        <taxon>Neoptera</taxon>
        <taxon>Endopterygota</taxon>
        <taxon>Diptera</taxon>
        <taxon>Brachycera</taxon>
        <taxon>Muscomorpha</taxon>
        <taxon>Ephydroidea</taxon>
        <taxon>Drosophilidae</taxon>
        <taxon>Drosophila</taxon>
    </lineage>
</organism>
<dbReference type="PANTHER" id="PTHR38572">
    <property type="entry name" value="BCDNA.GH07269-RELATED"/>
    <property type="match status" value="1"/>
</dbReference>
<feature type="compositionally biased region" description="Polar residues" evidence="1">
    <location>
        <begin position="50"/>
        <end position="59"/>
    </location>
</feature>
<dbReference type="STRING" id="30019.A0A0M5J861"/>
<feature type="chain" id="PRO_5005803939" evidence="2">
    <location>
        <begin position="26"/>
        <end position="460"/>
    </location>
</feature>
<dbReference type="Proteomes" id="UP000494163">
    <property type="component" value="Chromosome X"/>
</dbReference>
<proteinExistence type="predicted"/>
<dbReference type="AlphaFoldDB" id="A0A0M5J861"/>